<name>A0ABN1MVW4_9BACT</name>
<gene>
    <name evidence="2" type="ORF">GCM10009119_04060</name>
</gene>
<organism evidence="2 3">
    <name type="scientific">Algoriphagus jejuensis</name>
    <dbReference type="NCBI Taxonomy" id="419934"/>
    <lineage>
        <taxon>Bacteria</taxon>
        <taxon>Pseudomonadati</taxon>
        <taxon>Bacteroidota</taxon>
        <taxon>Cytophagia</taxon>
        <taxon>Cytophagales</taxon>
        <taxon>Cyclobacteriaceae</taxon>
        <taxon>Algoriphagus</taxon>
    </lineage>
</organism>
<comment type="caution">
    <text evidence="2">The sequence shown here is derived from an EMBL/GenBank/DDBJ whole genome shotgun (WGS) entry which is preliminary data.</text>
</comment>
<evidence type="ECO:0000313" key="2">
    <source>
        <dbReference type="EMBL" id="GAA0877438.1"/>
    </source>
</evidence>
<accession>A0ABN1MVW4</accession>
<dbReference type="Pfam" id="PF13488">
    <property type="entry name" value="Gly-zipper_Omp"/>
    <property type="match status" value="1"/>
</dbReference>
<reference evidence="2 3" key="1">
    <citation type="journal article" date="2019" name="Int. J. Syst. Evol. Microbiol.">
        <title>The Global Catalogue of Microorganisms (GCM) 10K type strain sequencing project: providing services to taxonomists for standard genome sequencing and annotation.</title>
        <authorList>
            <consortium name="The Broad Institute Genomics Platform"/>
            <consortium name="The Broad Institute Genome Sequencing Center for Infectious Disease"/>
            <person name="Wu L."/>
            <person name="Ma J."/>
        </authorList>
    </citation>
    <scope>NUCLEOTIDE SEQUENCE [LARGE SCALE GENOMIC DNA]</scope>
    <source>
        <strain evidence="2 3">JCM 16112</strain>
    </source>
</reference>
<protein>
    <recommendedName>
        <fullName evidence="1">Glycine zipper domain-containing protein</fullName>
    </recommendedName>
</protein>
<dbReference type="InterPro" id="IPR039567">
    <property type="entry name" value="Gly-zipper"/>
</dbReference>
<keyword evidence="3" id="KW-1185">Reference proteome</keyword>
<proteinExistence type="predicted"/>
<evidence type="ECO:0000259" key="1">
    <source>
        <dbReference type="Pfam" id="PF13488"/>
    </source>
</evidence>
<dbReference type="Proteomes" id="UP001500469">
    <property type="component" value="Unassembled WGS sequence"/>
</dbReference>
<sequence length="151" mass="15547">MPDTAKMAYNQISQGLDLFIYPSKGQSKSQQKKDEFECYNWAKDQSGIDPLNLPKIEAAPVQSGPTGRAIGGAARGAAAGAAIGAITGDAGEGAAVGAVVGGLAGRRAGRAQQAQANQSAQADVAAQEQKMKDDFKKAFSVCIEGKGYTIK</sequence>
<evidence type="ECO:0000313" key="3">
    <source>
        <dbReference type="Proteomes" id="UP001500469"/>
    </source>
</evidence>
<feature type="domain" description="Glycine zipper" evidence="1">
    <location>
        <begin position="71"/>
        <end position="115"/>
    </location>
</feature>
<dbReference type="EMBL" id="BAAAFI010000002">
    <property type="protein sequence ID" value="GAA0877438.1"/>
    <property type="molecule type" value="Genomic_DNA"/>
</dbReference>